<dbReference type="eggNOG" id="COG0456">
    <property type="taxonomic scope" value="Bacteria"/>
</dbReference>
<evidence type="ECO:0000256" key="1">
    <source>
        <dbReference type="SAM" id="MobiDB-lite"/>
    </source>
</evidence>
<evidence type="ECO:0000313" key="2">
    <source>
        <dbReference type="EMBL" id="EAQ80928.1"/>
    </source>
</evidence>
<name>A3ZS06_9BACT</name>
<protein>
    <submittedName>
        <fullName evidence="2">Acetyltransferase, GNAT family protein</fullName>
    </submittedName>
</protein>
<comment type="caution">
    <text evidence="2">The sequence shown here is derived from an EMBL/GenBank/DDBJ whole genome shotgun (WGS) entry which is preliminary data.</text>
</comment>
<dbReference type="InterPro" id="IPR016181">
    <property type="entry name" value="Acyl_CoA_acyltransferase"/>
</dbReference>
<sequence>MIEFAQKQKGPLAVDVNEQNPQACRFYEAQGFVTYDRSELDSSGRPFPLLHMRQPGAP</sequence>
<feature type="region of interest" description="Disordered" evidence="1">
    <location>
        <begin position="39"/>
        <end position="58"/>
    </location>
</feature>
<keyword evidence="2" id="KW-0808">Transferase</keyword>
<dbReference type="EMBL" id="AANZ01000007">
    <property type="protein sequence ID" value="EAQ80928.1"/>
    <property type="molecule type" value="Genomic_DNA"/>
</dbReference>
<dbReference type="Gene3D" id="3.40.630.30">
    <property type="match status" value="1"/>
</dbReference>
<gene>
    <name evidence="2" type="ORF">DSM3645_12946</name>
</gene>
<evidence type="ECO:0000313" key="3">
    <source>
        <dbReference type="Proteomes" id="UP000004358"/>
    </source>
</evidence>
<organism evidence="2 3">
    <name type="scientific">Blastopirellula marina DSM 3645</name>
    <dbReference type="NCBI Taxonomy" id="314230"/>
    <lineage>
        <taxon>Bacteria</taxon>
        <taxon>Pseudomonadati</taxon>
        <taxon>Planctomycetota</taxon>
        <taxon>Planctomycetia</taxon>
        <taxon>Pirellulales</taxon>
        <taxon>Pirellulaceae</taxon>
        <taxon>Blastopirellula</taxon>
    </lineage>
</organism>
<dbReference type="GO" id="GO:0016740">
    <property type="term" value="F:transferase activity"/>
    <property type="evidence" value="ECO:0007669"/>
    <property type="project" value="UniProtKB-KW"/>
</dbReference>
<dbReference type="STRING" id="314230.DSM3645_12946"/>
<dbReference type="HOGENOM" id="CLU_193615_1_0_0"/>
<proteinExistence type="predicted"/>
<dbReference type="SUPFAM" id="SSF55729">
    <property type="entry name" value="Acyl-CoA N-acyltransferases (Nat)"/>
    <property type="match status" value="1"/>
</dbReference>
<accession>A3ZS06</accession>
<dbReference type="Proteomes" id="UP000004358">
    <property type="component" value="Unassembled WGS sequence"/>
</dbReference>
<dbReference type="AlphaFoldDB" id="A3ZS06"/>
<reference evidence="2 3" key="1">
    <citation type="submission" date="2006-02" db="EMBL/GenBank/DDBJ databases">
        <authorList>
            <person name="Amann R."/>
            <person name="Ferriera S."/>
            <person name="Johnson J."/>
            <person name="Kravitz S."/>
            <person name="Halpern A."/>
            <person name="Remington K."/>
            <person name="Beeson K."/>
            <person name="Tran B."/>
            <person name="Rogers Y.-H."/>
            <person name="Friedman R."/>
            <person name="Venter J.C."/>
        </authorList>
    </citation>
    <scope>NUCLEOTIDE SEQUENCE [LARGE SCALE GENOMIC DNA]</scope>
    <source>
        <strain evidence="2 3">DSM 3645</strain>
    </source>
</reference>